<evidence type="ECO:0000313" key="2">
    <source>
        <dbReference type="Proteomes" id="UP001556367"/>
    </source>
</evidence>
<dbReference type="EMBL" id="JASNQZ010000002">
    <property type="protein sequence ID" value="KAL0960138.1"/>
    <property type="molecule type" value="Genomic_DNA"/>
</dbReference>
<dbReference type="SUPFAM" id="SSF52047">
    <property type="entry name" value="RNI-like"/>
    <property type="match status" value="1"/>
</dbReference>
<accession>A0ABR3JW51</accession>
<dbReference type="Gene3D" id="1.20.1280.50">
    <property type="match status" value="1"/>
</dbReference>
<evidence type="ECO:0000313" key="1">
    <source>
        <dbReference type="EMBL" id="KAL0960138.1"/>
    </source>
</evidence>
<dbReference type="PANTHER" id="PTHR38926:SF5">
    <property type="entry name" value="F-BOX AND LEUCINE-RICH REPEAT PROTEIN 6"/>
    <property type="match status" value="1"/>
</dbReference>
<gene>
    <name evidence="1" type="ORF">HGRIS_011774</name>
</gene>
<keyword evidence="2" id="KW-1185">Reference proteome</keyword>
<sequence>MTDPGSPPYEVPPPATQAQKAIKDEIVQYTTRIQSLKSQWNTLSPISRLPDDVLFEVFKDIVWIDTNFDLFGWGEDHYGHDAEAHRRVRCPSFTQVCHRWRQLSLDSPSLWQYISLTHPSKWMMEQIRRSQSQPLTLWHFRQCRSSEHVHPLVDPFPYIAFAEPRHVEAIRITTDVSHLASLGFHRPYPIIHTAILRCHGGVYPLPGDLFGRSAPLLRNFSVIDCLPPSASLPALTGLTNLSMTFRQDDWSLVYLNSQGLLEFLRDMPLLERLNIDDTRQNFPQSIIESPSSQRDIHLGRLLSIQIVGHPEYCRFLAHLNCPNISFALLNIQPQLPVAMDDDLHIQGVCRLARHAAERSPTLRRLIFRGVDFRSQWEAELYIARAHPQLQYEEEEDEEQAFTFKCHTQSLPEHTPEQAVVALCEALPLVHLQELQLYDLDRLGGADWDRISACTPNLFKLTLCPYSQAFMDRFTYLSTPRLENRAQNFIHMFPRLQTLLVQEWQFTGDAYWSRFATLRNAALARASDESTSRMKKLIINNCSISREQIEGLRAIVKVEWDGIMRSGTQIEYRGSFDVHNDGADDDGDGDLELHYAADWGSLDEEEIDSGEETLW</sequence>
<comment type="caution">
    <text evidence="1">The sequence shown here is derived from an EMBL/GenBank/DDBJ whole genome shotgun (WGS) entry which is preliminary data.</text>
</comment>
<reference evidence="2" key="1">
    <citation type="submission" date="2024-06" db="EMBL/GenBank/DDBJ databases">
        <title>Multi-omics analyses provide insights into the biosynthesis of the anticancer antibiotic pleurotin in Hohenbuehelia grisea.</title>
        <authorList>
            <person name="Weaver J.A."/>
            <person name="Alberti F."/>
        </authorList>
    </citation>
    <scope>NUCLEOTIDE SEQUENCE [LARGE SCALE GENOMIC DNA]</scope>
    <source>
        <strain evidence="2">T-177</strain>
    </source>
</reference>
<name>A0ABR3JW51_9AGAR</name>
<dbReference type="Proteomes" id="UP001556367">
    <property type="component" value="Unassembled WGS sequence"/>
</dbReference>
<organism evidence="1 2">
    <name type="scientific">Hohenbuehelia grisea</name>
    <dbReference type="NCBI Taxonomy" id="104357"/>
    <lineage>
        <taxon>Eukaryota</taxon>
        <taxon>Fungi</taxon>
        <taxon>Dikarya</taxon>
        <taxon>Basidiomycota</taxon>
        <taxon>Agaricomycotina</taxon>
        <taxon>Agaricomycetes</taxon>
        <taxon>Agaricomycetidae</taxon>
        <taxon>Agaricales</taxon>
        <taxon>Pleurotineae</taxon>
        <taxon>Pleurotaceae</taxon>
        <taxon>Hohenbuehelia</taxon>
    </lineage>
</organism>
<dbReference type="InterPro" id="IPR032675">
    <property type="entry name" value="LRR_dom_sf"/>
</dbReference>
<protein>
    <recommendedName>
        <fullName evidence="3">F-box domain-containing protein</fullName>
    </recommendedName>
</protein>
<proteinExistence type="predicted"/>
<dbReference type="Gene3D" id="3.80.10.10">
    <property type="entry name" value="Ribonuclease Inhibitor"/>
    <property type="match status" value="1"/>
</dbReference>
<dbReference type="PANTHER" id="PTHR38926">
    <property type="entry name" value="F-BOX DOMAIN CONTAINING PROTEIN, EXPRESSED"/>
    <property type="match status" value="1"/>
</dbReference>
<evidence type="ECO:0008006" key="3">
    <source>
        <dbReference type="Google" id="ProtNLM"/>
    </source>
</evidence>